<dbReference type="PANTHER" id="PTHR21183">
    <property type="entry name" value="RIBOSOMAL PROTEIN L47, MITOCHONDRIAL-RELATED"/>
    <property type="match status" value="1"/>
</dbReference>
<keyword evidence="10" id="KW-1185">Reference proteome</keyword>
<feature type="region of interest" description="Disordered" evidence="8">
    <location>
        <begin position="190"/>
        <end position="213"/>
    </location>
</feature>
<evidence type="ECO:0000256" key="7">
    <source>
        <dbReference type="ARBA" id="ARBA00035399"/>
    </source>
</evidence>
<comment type="similarity">
    <text evidence="2">Belongs to the universal ribosomal protein uL29 family.</text>
</comment>
<dbReference type="EMBL" id="ML119648">
    <property type="protein sequence ID" value="RPA86932.1"/>
    <property type="molecule type" value="Genomic_DNA"/>
</dbReference>
<proteinExistence type="inferred from homology"/>
<dbReference type="GO" id="GO:0005762">
    <property type="term" value="C:mitochondrial large ribosomal subunit"/>
    <property type="evidence" value="ECO:0007669"/>
    <property type="project" value="TreeGrafter"/>
</dbReference>
<dbReference type="GO" id="GO:0003735">
    <property type="term" value="F:structural constituent of ribosome"/>
    <property type="evidence" value="ECO:0007669"/>
    <property type="project" value="InterPro"/>
</dbReference>
<gene>
    <name evidence="9" type="ORF">BJ508DRAFT_321496</name>
</gene>
<evidence type="ECO:0000256" key="2">
    <source>
        <dbReference type="ARBA" id="ARBA00009254"/>
    </source>
</evidence>
<dbReference type="Proteomes" id="UP000275078">
    <property type="component" value="Unassembled WGS sequence"/>
</dbReference>
<comment type="subcellular location">
    <subcellularLocation>
        <location evidence="1">Mitochondrion</location>
    </subcellularLocation>
</comment>
<feature type="region of interest" description="Disordered" evidence="8">
    <location>
        <begin position="225"/>
        <end position="259"/>
    </location>
</feature>
<dbReference type="STRING" id="1160509.A0A3N4ILB8"/>
<evidence type="ECO:0000313" key="10">
    <source>
        <dbReference type="Proteomes" id="UP000275078"/>
    </source>
</evidence>
<sequence length="259" mass="28598">MSLPLVPRAIRSRAIPTVTTSSATQCARAFSTTPANAGRNSDRSKLRGISALHRTNPKAPLLAMSKIPLPQPVLDKAKHTPIITAPDHGLWDFFPTKSSLRTPEEDASHGRAWHVSELRNKSFEDLHKLWYICVKERNVIATQAHERDRLKPGYGDFEAQTRDKTVKKTMSGIRNVLIERHHAWTEARRLAKSDPEVDLSGQGRAYRPAAPSFAAEPVEQIAAKEVATEEASPAVEKKAKETVIPPPTPKTESTVSPLS</sequence>
<dbReference type="AlphaFoldDB" id="A0A3N4ILB8"/>
<dbReference type="Gene3D" id="6.10.330.20">
    <property type="match status" value="1"/>
</dbReference>
<organism evidence="9 10">
    <name type="scientific">Ascobolus immersus RN42</name>
    <dbReference type="NCBI Taxonomy" id="1160509"/>
    <lineage>
        <taxon>Eukaryota</taxon>
        <taxon>Fungi</taxon>
        <taxon>Dikarya</taxon>
        <taxon>Ascomycota</taxon>
        <taxon>Pezizomycotina</taxon>
        <taxon>Pezizomycetes</taxon>
        <taxon>Pezizales</taxon>
        <taxon>Ascobolaceae</taxon>
        <taxon>Ascobolus</taxon>
    </lineage>
</organism>
<reference evidence="9 10" key="1">
    <citation type="journal article" date="2018" name="Nat. Ecol. Evol.">
        <title>Pezizomycetes genomes reveal the molecular basis of ectomycorrhizal truffle lifestyle.</title>
        <authorList>
            <person name="Murat C."/>
            <person name="Payen T."/>
            <person name="Noel B."/>
            <person name="Kuo A."/>
            <person name="Morin E."/>
            <person name="Chen J."/>
            <person name="Kohler A."/>
            <person name="Krizsan K."/>
            <person name="Balestrini R."/>
            <person name="Da Silva C."/>
            <person name="Montanini B."/>
            <person name="Hainaut M."/>
            <person name="Levati E."/>
            <person name="Barry K.W."/>
            <person name="Belfiori B."/>
            <person name="Cichocki N."/>
            <person name="Clum A."/>
            <person name="Dockter R.B."/>
            <person name="Fauchery L."/>
            <person name="Guy J."/>
            <person name="Iotti M."/>
            <person name="Le Tacon F."/>
            <person name="Lindquist E.A."/>
            <person name="Lipzen A."/>
            <person name="Malagnac F."/>
            <person name="Mello A."/>
            <person name="Molinier V."/>
            <person name="Miyauchi S."/>
            <person name="Poulain J."/>
            <person name="Riccioni C."/>
            <person name="Rubini A."/>
            <person name="Sitrit Y."/>
            <person name="Splivallo R."/>
            <person name="Traeger S."/>
            <person name="Wang M."/>
            <person name="Zifcakova L."/>
            <person name="Wipf D."/>
            <person name="Zambonelli A."/>
            <person name="Paolocci F."/>
            <person name="Nowrousian M."/>
            <person name="Ottonello S."/>
            <person name="Baldrian P."/>
            <person name="Spatafora J.W."/>
            <person name="Henrissat B."/>
            <person name="Nagy L.G."/>
            <person name="Aury J.M."/>
            <person name="Wincker P."/>
            <person name="Grigoriev I.V."/>
            <person name="Bonfante P."/>
            <person name="Martin F.M."/>
        </authorList>
    </citation>
    <scope>NUCLEOTIDE SEQUENCE [LARGE SCALE GENOMIC DNA]</scope>
    <source>
        <strain evidence="9 10">RN42</strain>
    </source>
</reference>
<evidence type="ECO:0000256" key="3">
    <source>
        <dbReference type="ARBA" id="ARBA00022980"/>
    </source>
</evidence>
<evidence type="ECO:0000256" key="8">
    <source>
        <dbReference type="SAM" id="MobiDB-lite"/>
    </source>
</evidence>
<protein>
    <recommendedName>
        <fullName evidence="6">Large ribosomal subunit protein uL29m</fullName>
    </recommendedName>
    <alternativeName>
        <fullName evidence="7">54S ribosomal protein L4, mitochondrial</fullName>
    </alternativeName>
</protein>
<evidence type="ECO:0000256" key="6">
    <source>
        <dbReference type="ARBA" id="ARBA00035289"/>
    </source>
</evidence>
<dbReference type="InterPro" id="IPR010729">
    <property type="entry name" value="Ribosomal_uL29_mit"/>
</dbReference>
<keyword evidence="5" id="KW-0687">Ribonucleoprotein</keyword>
<keyword evidence="3" id="KW-0689">Ribosomal protein</keyword>
<dbReference type="InterPro" id="IPR038340">
    <property type="entry name" value="MRP-L47_sf"/>
</dbReference>
<evidence type="ECO:0000256" key="4">
    <source>
        <dbReference type="ARBA" id="ARBA00023128"/>
    </source>
</evidence>
<dbReference type="Pfam" id="PF06984">
    <property type="entry name" value="MRP-L47"/>
    <property type="match status" value="1"/>
</dbReference>
<feature type="compositionally biased region" description="Polar residues" evidence="8">
    <location>
        <begin position="250"/>
        <end position="259"/>
    </location>
</feature>
<keyword evidence="4" id="KW-0496">Mitochondrion</keyword>
<name>A0A3N4ILB8_ASCIM</name>
<evidence type="ECO:0000256" key="5">
    <source>
        <dbReference type="ARBA" id="ARBA00023274"/>
    </source>
</evidence>
<accession>A0A3N4ILB8</accession>
<dbReference type="PANTHER" id="PTHR21183:SF18">
    <property type="entry name" value="LARGE RIBOSOMAL SUBUNIT PROTEIN UL29M"/>
    <property type="match status" value="1"/>
</dbReference>
<dbReference type="GO" id="GO:0032543">
    <property type="term" value="P:mitochondrial translation"/>
    <property type="evidence" value="ECO:0007669"/>
    <property type="project" value="TreeGrafter"/>
</dbReference>
<evidence type="ECO:0000256" key="1">
    <source>
        <dbReference type="ARBA" id="ARBA00004173"/>
    </source>
</evidence>
<evidence type="ECO:0000313" key="9">
    <source>
        <dbReference type="EMBL" id="RPA86932.1"/>
    </source>
</evidence>
<dbReference type="OrthoDB" id="270763at2759"/>